<evidence type="ECO:0008006" key="3">
    <source>
        <dbReference type="Google" id="ProtNLM"/>
    </source>
</evidence>
<evidence type="ECO:0000313" key="1">
    <source>
        <dbReference type="EMBL" id="ESK57556.1"/>
    </source>
</evidence>
<dbReference type="NCBIfam" id="TIGR02681">
    <property type="entry name" value="phage_pRha"/>
    <property type="match status" value="1"/>
</dbReference>
<name>V2V9L7_9GAMM</name>
<reference evidence="1 2" key="1">
    <citation type="submission" date="2013-10" db="EMBL/GenBank/DDBJ databases">
        <title>The Genome Sequence of Acinetobacter tjernbergiae CIP107465.</title>
        <authorList>
            <consortium name="The Broad Institute Genomics Platform"/>
            <consortium name="The Broad Institute Genome Sequencing Center for Infectious Disease"/>
            <person name="Cerqueira G."/>
            <person name="Feldgarden M."/>
            <person name="Courvalin P."/>
            <person name="Grillot-Courvalin C."/>
            <person name="Clermont D."/>
            <person name="Rocha E."/>
            <person name="Yoon E.-J."/>
            <person name="Nemec A."/>
            <person name="Young S.K."/>
            <person name="Zeng Q."/>
            <person name="Gargeya S."/>
            <person name="Fitzgerald M."/>
            <person name="Abouelleil A."/>
            <person name="Alvarado L."/>
            <person name="Berlin A.M."/>
            <person name="Chapman S.B."/>
            <person name="Gainer-Dewar J."/>
            <person name="Goldberg J."/>
            <person name="Gnerre S."/>
            <person name="Griggs A."/>
            <person name="Gujja S."/>
            <person name="Hansen M."/>
            <person name="Howarth C."/>
            <person name="Imamovic A."/>
            <person name="Ireland A."/>
            <person name="Larimer J."/>
            <person name="McCowan C."/>
            <person name="Murphy C."/>
            <person name="Pearson M."/>
            <person name="Poon T.W."/>
            <person name="Priest M."/>
            <person name="Roberts A."/>
            <person name="Saif S."/>
            <person name="Shea T."/>
            <person name="Sykes S."/>
            <person name="Wortman J."/>
            <person name="Nusbaum C."/>
            <person name="Birren B."/>
        </authorList>
    </citation>
    <scope>NUCLEOTIDE SEQUENCE [LARGE SCALE GENOMIC DNA]</scope>
    <source>
        <strain evidence="1 2">CIP 107465</strain>
    </source>
</reference>
<dbReference type="RefSeq" id="WP_018676957.1">
    <property type="nucleotide sequence ID" value="NZ_AYEV01000001.1"/>
</dbReference>
<dbReference type="EMBL" id="AYEV01000001">
    <property type="protein sequence ID" value="ESK57556.1"/>
    <property type="molecule type" value="Genomic_DNA"/>
</dbReference>
<gene>
    <name evidence="1" type="ORF">F990_00092</name>
</gene>
<dbReference type="PATRIC" id="fig|1120928.5.peg.94"/>
<dbReference type="AlphaFoldDB" id="V2V9L7"/>
<dbReference type="Proteomes" id="UP000017404">
    <property type="component" value="Unassembled WGS sequence"/>
</dbReference>
<comment type="caution">
    <text evidence="1">The sequence shown here is derived from an EMBL/GenBank/DDBJ whole genome shotgun (WGS) entry which is preliminary data.</text>
</comment>
<dbReference type="Pfam" id="PF09669">
    <property type="entry name" value="Phage_pRha"/>
    <property type="match status" value="1"/>
</dbReference>
<dbReference type="InterPro" id="IPR014054">
    <property type="entry name" value="Phage_regulatory_Rha"/>
</dbReference>
<proteinExistence type="predicted"/>
<protein>
    <recommendedName>
        <fullName evidence="3">Rha family phage regulatory protein</fullName>
    </recommendedName>
</protein>
<accession>V2V9L7</accession>
<evidence type="ECO:0000313" key="2">
    <source>
        <dbReference type="Proteomes" id="UP000017404"/>
    </source>
</evidence>
<keyword evidence="2" id="KW-1185">Reference proteome</keyword>
<organism evidence="1 2">
    <name type="scientific">Acinetobacter tjernbergiae DSM 14971 = CIP 107465</name>
    <dbReference type="NCBI Taxonomy" id="1120928"/>
    <lineage>
        <taxon>Bacteria</taxon>
        <taxon>Pseudomonadati</taxon>
        <taxon>Pseudomonadota</taxon>
        <taxon>Gammaproteobacteria</taxon>
        <taxon>Moraxellales</taxon>
        <taxon>Moraxellaceae</taxon>
        <taxon>Acinetobacter</taxon>
    </lineage>
</organism>
<sequence>MATNLVHLENGHAVTSSLQIAEIFDKQHKNILQSIENLSIQLDKSFASLNFQLCYKNNDLQNGKPQAYYNLTRDAFVLLAMGFTGSKALQFKLAYLNAFNQLEYHIIHHQSTLIDLNSRLKDRLMVDHLQYRQMYRYLSKGLDNDEIARCMQISTRRVRKIKEEMRDLELLPDQEVFVLAHTGKIARTVSPIQLGLLGV</sequence>
<dbReference type="STRING" id="202955.GCA_000759995_03423"/>
<dbReference type="eggNOG" id="COG3646">
    <property type="taxonomic scope" value="Bacteria"/>
</dbReference>